<evidence type="ECO:0000313" key="4">
    <source>
        <dbReference type="Proteomes" id="UP000316476"/>
    </source>
</evidence>
<evidence type="ECO:0008006" key="5">
    <source>
        <dbReference type="Google" id="ProtNLM"/>
    </source>
</evidence>
<feature type="region of interest" description="Disordered" evidence="2">
    <location>
        <begin position="1"/>
        <end position="30"/>
    </location>
</feature>
<dbReference type="OrthoDB" id="9802910at2"/>
<comment type="caution">
    <text evidence="3">The sequence shown here is derived from an EMBL/GenBank/DDBJ whole genome shotgun (WGS) entry which is preliminary data.</text>
</comment>
<reference evidence="3 4" key="1">
    <citation type="submission" date="2019-02" db="EMBL/GenBank/DDBJ databases">
        <title>Deep-cultivation of Planctomycetes and their phenomic and genomic characterization uncovers novel biology.</title>
        <authorList>
            <person name="Wiegand S."/>
            <person name="Jogler M."/>
            <person name="Boedeker C."/>
            <person name="Pinto D."/>
            <person name="Vollmers J."/>
            <person name="Rivas-Marin E."/>
            <person name="Kohn T."/>
            <person name="Peeters S.H."/>
            <person name="Heuer A."/>
            <person name="Rast P."/>
            <person name="Oberbeckmann S."/>
            <person name="Bunk B."/>
            <person name="Jeske O."/>
            <person name="Meyerdierks A."/>
            <person name="Storesund J.E."/>
            <person name="Kallscheuer N."/>
            <person name="Luecker S."/>
            <person name="Lage O.M."/>
            <person name="Pohl T."/>
            <person name="Merkel B.J."/>
            <person name="Hornburger P."/>
            <person name="Mueller R.-W."/>
            <person name="Bruemmer F."/>
            <person name="Labrenz M."/>
            <person name="Spormann A.M."/>
            <person name="Op Den Camp H."/>
            <person name="Overmann J."/>
            <person name="Amann R."/>
            <person name="Jetten M.S.M."/>
            <person name="Mascher T."/>
            <person name="Medema M.H."/>
            <person name="Devos D.P."/>
            <person name="Kaster A.-K."/>
            <person name="Ovreas L."/>
            <person name="Rohde M."/>
            <person name="Galperin M.Y."/>
            <person name="Jogler C."/>
        </authorList>
    </citation>
    <scope>NUCLEOTIDE SEQUENCE [LARGE SCALE GENOMIC DNA]</scope>
    <source>
        <strain evidence="3 4">V7</strain>
    </source>
</reference>
<organism evidence="3 4">
    <name type="scientific">Crateriforma conspicua</name>
    <dbReference type="NCBI Taxonomy" id="2527996"/>
    <lineage>
        <taxon>Bacteria</taxon>
        <taxon>Pseudomonadati</taxon>
        <taxon>Planctomycetota</taxon>
        <taxon>Planctomycetia</taxon>
        <taxon>Planctomycetales</taxon>
        <taxon>Planctomycetaceae</taxon>
        <taxon>Crateriforma</taxon>
    </lineage>
</organism>
<keyword evidence="1" id="KW-0175">Coiled coil</keyword>
<gene>
    <name evidence="3" type="ORF">V7x_32080</name>
</gene>
<dbReference type="Proteomes" id="UP000316476">
    <property type="component" value="Unassembled WGS sequence"/>
</dbReference>
<protein>
    <recommendedName>
        <fullName evidence="5">DUF2203 domain-containing protein</fullName>
    </recommendedName>
</protein>
<feature type="coiled-coil region" evidence="1">
    <location>
        <begin position="40"/>
        <end position="67"/>
    </location>
</feature>
<dbReference type="PIRSF" id="PIRSF016498">
    <property type="entry name" value="UCP016498"/>
    <property type="match status" value="1"/>
</dbReference>
<sequence length="166" mass="19305">MVHAVNPPTDPNRRPRSGRRDAGASPIFTPEQANRTLPLVRRIVQDVMQLRHEIAALNQQLAGLNERDAKGLGRHRDFVDEVDDVRDSLQQDRDRLSGHMDELAKLGVVLHDDAESYVDFRAVHDRRIIHLCWHIDEPEIRYWHEANEVAAKRRCIEGRRFAQQRN</sequence>
<evidence type="ECO:0000256" key="1">
    <source>
        <dbReference type="SAM" id="Coils"/>
    </source>
</evidence>
<dbReference type="InterPro" id="IPR018699">
    <property type="entry name" value="DUF2203"/>
</dbReference>
<dbReference type="Pfam" id="PF09969">
    <property type="entry name" value="DUF2203"/>
    <property type="match status" value="1"/>
</dbReference>
<evidence type="ECO:0000256" key="2">
    <source>
        <dbReference type="SAM" id="MobiDB-lite"/>
    </source>
</evidence>
<dbReference type="EMBL" id="SJPZ01000001">
    <property type="protein sequence ID" value="TWU67633.1"/>
    <property type="molecule type" value="Genomic_DNA"/>
</dbReference>
<dbReference type="RefSeq" id="WP_146413999.1">
    <property type="nucleotide sequence ID" value="NZ_SJPZ01000001.1"/>
</dbReference>
<evidence type="ECO:0000313" key="3">
    <source>
        <dbReference type="EMBL" id="TWU67633.1"/>
    </source>
</evidence>
<accession>A0A5C6G348</accession>
<proteinExistence type="predicted"/>
<name>A0A5C6G348_9PLAN</name>
<dbReference type="AlphaFoldDB" id="A0A5C6G348"/>